<feature type="transmembrane region" description="Helical" evidence="1">
    <location>
        <begin position="207"/>
        <end position="240"/>
    </location>
</feature>
<sequence>MTMLLRMSLLLALLAAAPKGHVAAAFHCLVLLALFFPKFGKHHDFWLALTSLQVFAIFYHWGSTDNHKYLIAYWFFTIYLALLSTKGNKALFREFCGKSARYLILGCMAFAVLAKVLHPEYLNGDFFRFTLLTDGRFQLFTTLFTDLDKSILEVNAANMKVMSRSLQSEIILQGLKEVNALALFLTYWTIFIEALIAFLFTWNKKAIWAHAILMIFMITTYSVATVTGFSLVMCCLAYAHAQLQDFDPRIKYFYPCFFALTFMLGLSFGDVF</sequence>
<reference evidence="2 3" key="1">
    <citation type="submission" date="2023-02" db="EMBL/GenBank/DDBJ databases">
        <title>Genome sequence of Lentisphaera profundi SAORIC-696.</title>
        <authorList>
            <person name="Kim e."/>
            <person name="Cho J.-C."/>
            <person name="Choi A."/>
            <person name="Kang I."/>
        </authorList>
    </citation>
    <scope>NUCLEOTIDE SEQUENCE [LARGE SCALE GENOMIC DNA]</scope>
    <source>
        <strain evidence="2 3">SAORIC-696</strain>
    </source>
</reference>
<feature type="transmembrane region" description="Helical" evidence="1">
    <location>
        <begin position="180"/>
        <end position="201"/>
    </location>
</feature>
<keyword evidence="1" id="KW-0472">Membrane</keyword>
<proteinExistence type="predicted"/>
<name>A0ABY7VT76_9BACT</name>
<organism evidence="2 3">
    <name type="scientific">Lentisphaera profundi</name>
    <dbReference type="NCBI Taxonomy" id="1658616"/>
    <lineage>
        <taxon>Bacteria</taxon>
        <taxon>Pseudomonadati</taxon>
        <taxon>Lentisphaerota</taxon>
        <taxon>Lentisphaeria</taxon>
        <taxon>Lentisphaerales</taxon>
        <taxon>Lentisphaeraceae</taxon>
        <taxon>Lentisphaera</taxon>
    </lineage>
</organism>
<evidence type="ECO:0000313" key="3">
    <source>
        <dbReference type="Proteomes" id="UP001214250"/>
    </source>
</evidence>
<feature type="transmembrane region" description="Helical" evidence="1">
    <location>
        <begin position="99"/>
        <end position="118"/>
    </location>
</feature>
<feature type="transmembrane region" description="Helical" evidence="1">
    <location>
        <begin position="252"/>
        <end position="269"/>
    </location>
</feature>
<dbReference type="RefSeq" id="WP_274150064.1">
    <property type="nucleotide sequence ID" value="NZ_CP117811.1"/>
</dbReference>
<keyword evidence="1" id="KW-0812">Transmembrane</keyword>
<feature type="transmembrane region" description="Helical" evidence="1">
    <location>
        <begin position="45"/>
        <end position="62"/>
    </location>
</feature>
<dbReference type="EMBL" id="CP117811">
    <property type="protein sequence ID" value="WDE96072.1"/>
    <property type="molecule type" value="Genomic_DNA"/>
</dbReference>
<dbReference type="Proteomes" id="UP001214250">
    <property type="component" value="Chromosome 1"/>
</dbReference>
<evidence type="ECO:0000313" key="2">
    <source>
        <dbReference type="EMBL" id="WDE96072.1"/>
    </source>
</evidence>
<keyword evidence="3" id="KW-1185">Reference proteome</keyword>
<keyword evidence="1" id="KW-1133">Transmembrane helix</keyword>
<protein>
    <submittedName>
        <fullName evidence="2">Uncharacterized protein</fullName>
    </submittedName>
</protein>
<accession>A0ABY7VT76</accession>
<feature type="transmembrane region" description="Helical" evidence="1">
    <location>
        <begin position="69"/>
        <end position="87"/>
    </location>
</feature>
<gene>
    <name evidence="2" type="ORF">PQO03_10140</name>
</gene>
<evidence type="ECO:0000256" key="1">
    <source>
        <dbReference type="SAM" id="Phobius"/>
    </source>
</evidence>